<dbReference type="InterPro" id="IPR033524">
    <property type="entry name" value="Glu/Leu/Phe/Val_DH_AS"/>
</dbReference>
<evidence type="ECO:0000256" key="4">
    <source>
        <dbReference type="PIRNR" id="PIRNR000185"/>
    </source>
</evidence>
<evidence type="ECO:0000313" key="8">
    <source>
        <dbReference type="Proteomes" id="UP001596410"/>
    </source>
</evidence>
<evidence type="ECO:0000256" key="1">
    <source>
        <dbReference type="ARBA" id="ARBA00006382"/>
    </source>
</evidence>
<dbReference type="SMART" id="SM00839">
    <property type="entry name" value="ELFV_dehydrog"/>
    <property type="match status" value="1"/>
</dbReference>
<evidence type="ECO:0000256" key="5">
    <source>
        <dbReference type="RuleBase" id="RU004417"/>
    </source>
</evidence>
<dbReference type="Pfam" id="PF00208">
    <property type="entry name" value="ELFV_dehydrog"/>
    <property type="match status" value="1"/>
</dbReference>
<evidence type="ECO:0000256" key="3">
    <source>
        <dbReference type="ARBA" id="ARBA00023002"/>
    </source>
</evidence>
<organism evidence="7 8">
    <name type="scientific">Halobacillus seohaensis</name>
    <dbReference type="NCBI Taxonomy" id="447421"/>
    <lineage>
        <taxon>Bacteria</taxon>
        <taxon>Bacillati</taxon>
        <taxon>Bacillota</taxon>
        <taxon>Bacilli</taxon>
        <taxon>Bacillales</taxon>
        <taxon>Bacillaceae</taxon>
        <taxon>Halobacillus</taxon>
    </lineage>
</organism>
<dbReference type="PIRSF" id="PIRSF000185">
    <property type="entry name" value="Glu_DH"/>
    <property type="match status" value="1"/>
</dbReference>
<sequence>MGSNRDKAESDITTQDHNPYDIVKGLLRESVTKLGLNDNIYQILKKPMRVFEVSIPVRMDNGHIENFTGYRCQHIDILGPTKGGIRFHPKVNIDEVKALSIWMSLKSAILDLPLGGGKGGVIVDPINLSERELEVLSRTYIRKITPIIGPEKDIPAPDVNTTPEMMGWMIDEFDQLRGYNIPGMLTGKPVIIGGSLGRLEATGRGVVLTIREAAKVLEMDLSKSTAVLQGFGNVGSMTAKFLDELGVKILAITDAHGGIYNEEGLNIPELLEFVKKGNYVSEYTKADSITNEDMFGLPVDILIPAAIENQITKETAPHIQAKIIAEAANGPTTPEGDQILEKKGIFVIPDILCNAGGVTVSYFEWVQNSMNYYWDEKEINQKLEEHMKFGFKSVINMRNEKDCRMRQAAYMVGINHIVKALSARGWIKDSDLQANS</sequence>
<name>A0ABW2ERA1_9BACI</name>
<dbReference type="InterPro" id="IPR046346">
    <property type="entry name" value="Aminoacid_DH-like_N_sf"/>
</dbReference>
<dbReference type="PROSITE" id="PS00074">
    <property type="entry name" value="GLFV_DEHYDROGENASE"/>
    <property type="match status" value="1"/>
</dbReference>
<dbReference type="GO" id="GO:0016491">
    <property type="term" value="F:oxidoreductase activity"/>
    <property type="evidence" value="ECO:0007669"/>
    <property type="project" value="UniProtKB-KW"/>
</dbReference>
<keyword evidence="3 4" id="KW-0560">Oxidoreductase</keyword>
<comment type="caution">
    <text evidence="7">The sequence shown here is derived from an EMBL/GenBank/DDBJ whole genome shotgun (WGS) entry which is preliminary data.</text>
</comment>
<dbReference type="Proteomes" id="UP001596410">
    <property type="component" value="Unassembled WGS sequence"/>
</dbReference>
<protein>
    <recommendedName>
        <fullName evidence="2 4">Glutamate dehydrogenase</fullName>
    </recommendedName>
</protein>
<gene>
    <name evidence="7" type="ORF">ACFQIC_17585</name>
</gene>
<evidence type="ECO:0000259" key="6">
    <source>
        <dbReference type="SMART" id="SM00839"/>
    </source>
</evidence>
<keyword evidence="8" id="KW-1185">Reference proteome</keyword>
<dbReference type="PRINTS" id="PR00082">
    <property type="entry name" value="GLFDHDRGNASE"/>
</dbReference>
<evidence type="ECO:0000313" key="7">
    <source>
        <dbReference type="EMBL" id="MFC7063624.1"/>
    </source>
</evidence>
<dbReference type="RefSeq" id="WP_204711878.1">
    <property type="nucleotide sequence ID" value="NZ_JBHSZV010000051.1"/>
</dbReference>
<proteinExistence type="inferred from homology"/>
<evidence type="ECO:0000256" key="2">
    <source>
        <dbReference type="ARBA" id="ARBA00012896"/>
    </source>
</evidence>
<dbReference type="InterPro" id="IPR033922">
    <property type="entry name" value="NAD_bind_Glu_DH"/>
</dbReference>
<dbReference type="SUPFAM" id="SSF51735">
    <property type="entry name" value="NAD(P)-binding Rossmann-fold domains"/>
    <property type="match status" value="1"/>
</dbReference>
<feature type="domain" description="Glutamate/phenylalanine/leucine/valine/L-tryptophan dehydrogenase C-terminal" evidence="6">
    <location>
        <begin position="195"/>
        <end position="425"/>
    </location>
</feature>
<dbReference type="SUPFAM" id="SSF53223">
    <property type="entry name" value="Aminoacid dehydrogenase-like, N-terminal domain"/>
    <property type="match status" value="1"/>
</dbReference>
<dbReference type="Gene3D" id="3.40.50.720">
    <property type="entry name" value="NAD(P)-binding Rossmann-like Domain"/>
    <property type="match status" value="1"/>
</dbReference>
<dbReference type="PANTHER" id="PTHR11606:SF13">
    <property type="entry name" value="GLUTAMATE DEHYDROGENASE 1, MITOCHONDRIAL"/>
    <property type="match status" value="1"/>
</dbReference>
<comment type="similarity">
    <text evidence="1 4 5">Belongs to the Glu/Leu/Phe/Val dehydrogenases family.</text>
</comment>
<accession>A0ABW2ERA1</accession>
<reference evidence="8" key="1">
    <citation type="journal article" date="2019" name="Int. J. Syst. Evol. Microbiol.">
        <title>The Global Catalogue of Microorganisms (GCM) 10K type strain sequencing project: providing services to taxonomists for standard genome sequencing and annotation.</title>
        <authorList>
            <consortium name="The Broad Institute Genomics Platform"/>
            <consortium name="The Broad Institute Genome Sequencing Center for Infectious Disease"/>
            <person name="Wu L."/>
            <person name="Ma J."/>
        </authorList>
    </citation>
    <scope>NUCLEOTIDE SEQUENCE [LARGE SCALE GENOMIC DNA]</scope>
    <source>
        <strain evidence="8">CGMCC 4.1621</strain>
    </source>
</reference>
<dbReference type="InterPro" id="IPR036291">
    <property type="entry name" value="NAD(P)-bd_dom_sf"/>
</dbReference>
<dbReference type="InterPro" id="IPR006095">
    <property type="entry name" value="Glu/Leu/Phe/Val/Trp_DH"/>
</dbReference>
<dbReference type="EMBL" id="JBHSZV010000051">
    <property type="protein sequence ID" value="MFC7063624.1"/>
    <property type="molecule type" value="Genomic_DNA"/>
</dbReference>
<dbReference type="PANTHER" id="PTHR11606">
    <property type="entry name" value="GLUTAMATE DEHYDROGENASE"/>
    <property type="match status" value="1"/>
</dbReference>
<dbReference type="Gene3D" id="3.40.50.10860">
    <property type="entry name" value="Leucine Dehydrogenase, chain A, domain 1"/>
    <property type="match status" value="1"/>
</dbReference>
<dbReference type="InterPro" id="IPR006097">
    <property type="entry name" value="Glu/Leu/Phe/Val/Trp_DH_dimer"/>
</dbReference>
<dbReference type="Pfam" id="PF02812">
    <property type="entry name" value="ELFV_dehydrog_N"/>
    <property type="match status" value="1"/>
</dbReference>
<dbReference type="InterPro" id="IPR014362">
    <property type="entry name" value="Glu_DH"/>
</dbReference>
<dbReference type="InterPro" id="IPR006096">
    <property type="entry name" value="Glu/Leu/Phe/Val/Trp_DH_C"/>
</dbReference>
<dbReference type="CDD" id="cd01076">
    <property type="entry name" value="NAD_bind_1_Glu_DH"/>
    <property type="match status" value="1"/>
</dbReference>